<evidence type="ECO:0000256" key="1">
    <source>
        <dbReference type="ARBA" id="ARBA00006484"/>
    </source>
</evidence>
<comment type="caution">
    <text evidence="4">The sequence shown here is derived from an EMBL/GenBank/DDBJ whole genome shotgun (WGS) entry which is preliminary data.</text>
</comment>
<dbReference type="InterPro" id="IPR036291">
    <property type="entry name" value="NAD(P)-bd_dom_sf"/>
</dbReference>
<name>A0A428WHZ8_AMYBA</name>
<dbReference type="PANTHER" id="PTHR43976:SF16">
    <property type="entry name" value="SHORT-CHAIN DEHYDROGENASE_REDUCTASE FAMILY PROTEIN"/>
    <property type="match status" value="1"/>
</dbReference>
<comment type="similarity">
    <text evidence="1 3">Belongs to the short-chain dehydrogenases/reductases (SDR) family.</text>
</comment>
<dbReference type="OrthoDB" id="3178062at2"/>
<dbReference type="Proteomes" id="UP000286716">
    <property type="component" value="Unassembled WGS sequence"/>
</dbReference>
<protein>
    <submittedName>
        <fullName evidence="4">Oxidoreductase</fullName>
    </submittedName>
</protein>
<dbReference type="NCBIfam" id="NF004823">
    <property type="entry name" value="PRK06179.1"/>
    <property type="match status" value="1"/>
</dbReference>
<accession>A0A428WHZ8</accession>
<dbReference type="PRINTS" id="PR00080">
    <property type="entry name" value="SDRFAMILY"/>
</dbReference>
<reference evidence="4 5" key="1">
    <citation type="submission" date="2018-05" db="EMBL/GenBank/DDBJ databases">
        <title>Evolution of GPA BGCs.</title>
        <authorList>
            <person name="Waglechner N."/>
            <person name="Wright G.D."/>
        </authorList>
    </citation>
    <scope>NUCLEOTIDE SEQUENCE [LARGE SCALE GENOMIC DNA]</scope>
    <source>
        <strain evidence="4 5">DSM 5908</strain>
    </source>
</reference>
<dbReference type="AlphaFoldDB" id="A0A428WHZ8"/>
<keyword evidence="2" id="KW-0560">Oxidoreductase</keyword>
<dbReference type="GO" id="GO:0016491">
    <property type="term" value="F:oxidoreductase activity"/>
    <property type="evidence" value="ECO:0007669"/>
    <property type="project" value="UniProtKB-KW"/>
</dbReference>
<dbReference type="FunFam" id="3.40.50.720:FF:000084">
    <property type="entry name" value="Short-chain dehydrogenase reductase"/>
    <property type="match status" value="1"/>
</dbReference>
<evidence type="ECO:0000313" key="4">
    <source>
        <dbReference type="EMBL" id="RSM42687.1"/>
    </source>
</evidence>
<keyword evidence="5" id="KW-1185">Reference proteome</keyword>
<dbReference type="EMBL" id="QHHU01000028">
    <property type="protein sequence ID" value="RSM42687.1"/>
    <property type="molecule type" value="Genomic_DNA"/>
</dbReference>
<proteinExistence type="inferred from homology"/>
<dbReference type="InterPro" id="IPR002347">
    <property type="entry name" value="SDR_fam"/>
</dbReference>
<dbReference type="CDD" id="cd05374">
    <property type="entry name" value="17beta-HSD-like_SDR_c"/>
    <property type="match status" value="1"/>
</dbReference>
<dbReference type="SUPFAM" id="SSF51735">
    <property type="entry name" value="NAD(P)-binding Rossmann-fold domains"/>
    <property type="match status" value="1"/>
</dbReference>
<gene>
    <name evidence="4" type="ORF">DMA12_20930</name>
</gene>
<dbReference type="InterPro" id="IPR051911">
    <property type="entry name" value="SDR_oxidoreductase"/>
</dbReference>
<dbReference type="Gene3D" id="3.40.50.720">
    <property type="entry name" value="NAD(P)-binding Rossmann-like Domain"/>
    <property type="match status" value="1"/>
</dbReference>
<evidence type="ECO:0000313" key="5">
    <source>
        <dbReference type="Proteomes" id="UP000286716"/>
    </source>
</evidence>
<evidence type="ECO:0000256" key="3">
    <source>
        <dbReference type="RuleBase" id="RU000363"/>
    </source>
</evidence>
<sequence length="270" mass="28717">MTTNKPVALVTGASSGIGKAAALALVEAGYDVVGTSRDAAKAGPLPGVTFIDLDVADDDSVTAAVGEVIERFGRIDVLVNNAGFGSGGAAEESSLAQDRKVFDINVFGVLRMTKAVLSHMRSRRSGRIVNISSIVGFIPMPYMAVYAASKHAIEGYSESLDHEVREHGVRVLLVEPAWTNTSFEANATQPDHPLPIYARQRRAFEQQMAEAVKNGDDPAIVAKAIVAAATDVKPKLRYAAGQSGRVHTLRRLAPAGIFDRQIRKLNGLPA</sequence>
<dbReference type="Pfam" id="PF00106">
    <property type="entry name" value="adh_short"/>
    <property type="match status" value="1"/>
</dbReference>
<evidence type="ECO:0000256" key="2">
    <source>
        <dbReference type="ARBA" id="ARBA00023002"/>
    </source>
</evidence>
<dbReference type="RefSeq" id="WP_020645925.1">
    <property type="nucleotide sequence ID" value="NZ_QHHU01000028.1"/>
</dbReference>
<organism evidence="4 5">
    <name type="scientific">Amycolatopsis balhimycina DSM 5908</name>
    <dbReference type="NCBI Taxonomy" id="1081091"/>
    <lineage>
        <taxon>Bacteria</taxon>
        <taxon>Bacillati</taxon>
        <taxon>Actinomycetota</taxon>
        <taxon>Actinomycetes</taxon>
        <taxon>Pseudonocardiales</taxon>
        <taxon>Pseudonocardiaceae</taxon>
        <taxon>Amycolatopsis</taxon>
    </lineage>
</organism>
<dbReference type="PANTHER" id="PTHR43976">
    <property type="entry name" value="SHORT CHAIN DEHYDROGENASE"/>
    <property type="match status" value="1"/>
</dbReference>
<dbReference type="PRINTS" id="PR00081">
    <property type="entry name" value="GDHRDH"/>
</dbReference>